<dbReference type="Gene3D" id="3.10.20.90">
    <property type="entry name" value="Phosphatidylinositol 3-kinase Catalytic Subunit, Chain A, domain 1"/>
    <property type="match status" value="1"/>
</dbReference>
<evidence type="ECO:0000313" key="4">
    <source>
        <dbReference type="EMBL" id="KAI3428521.1"/>
    </source>
</evidence>
<evidence type="ECO:0000313" key="5">
    <source>
        <dbReference type="Proteomes" id="UP001055712"/>
    </source>
</evidence>
<accession>A0A9D4TL22</accession>
<feature type="domain" description="Ubiquitin-like" evidence="3">
    <location>
        <begin position="186"/>
        <end position="237"/>
    </location>
</feature>
<feature type="region of interest" description="Disordered" evidence="1">
    <location>
        <begin position="322"/>
        <end position="361"/>
    </location>
</feature>
<organism evidence="4 5">
    <name type="scientific">Chlorella vulgaris</name>
    <name type="common">Green alga</name>
    <dbReference type="NCBI Taxonomy" id="3077"/>
    <lineage>
        <taxon>Eukaryota</taxon>
        <taxon>Viridiplantae</taxon>
        <taxon>Chlorophyta</taxon>
        <taxon>core chlorophytes</taxon>
        <taxon>Trebouxiophyceae</taxon>
        <taxon>Chlorellales</taxon>
        <taxon>Chlorellaceae</taxon>
        <taxon>Chlorella clade</taxon>
        <taxon>Chlorella</taxon>
    </lineage>
</organism>
<feature type="compositionally biased region" description="Low complexity" evidence="1">
    <location>
        <begin position="346"/>
        <end position="361"/>
    </location>
</feature>
<dbReference type="InterPro" id="IPR029071">
    <property type="entry name" value="Ubiquitin-like_domsf"/>
</dbReference>
<feature type="compositionally biased region" description="Low complexity" evidence="1">
    <location>
        <begin position="10"/>
        <end position="20"/>
    </location>
</feature>
<dbReference type="OrthoDB" id="513169at2759"/>
<reference evidence="4" key="2">
    <citation type="submission" date="2020-11" db="EMBL/GenBank/DDBJ databases">
        <authorList>
            <person name="Cecchin M."/>
            <person name="Marcolungo L."/>
            <person name="Rossato M."/>
            <person name="Girolomoni L."/>
            <person name="Cosentino E."/>
            <person name="Cuine S."/>
            <person name="Li-Beisson Y."/>
            <person name="Delledonne M."/>
            <person name="Ballottari M."/>
        </authorList>
    </citation>
    <scope>NUCLEOTIDE SEQUENCE</scope>
    <source>
        <strain evidence="4">211/11P</strain>
        <tissue evidence="4">Whole cell</tissue>
    </source>
</reference>
<sequence length="361" mass="38961">MSSAQDLRTPSPSASCSTSPSKSSVFAMLASSVALPDKSAMTGAVDAMVGRASSLISRRRSLPPPQPINIPVRLLHGQEAFVGATTDTSLEQLQLECQKAAGVPPELQRICIQEEAREPGLSGLLRSTATNLGSRQRMARQLADWSSFFLLPEGVSRELRGQGLVTWAHDNVWQQLRDTRPPQGTIRVLVATIDGRRRCILVRSSSSLAALRQEIQRQAAVPVDQQRLLVLQQKALNPPQRVLWALLRLLLAVLLWAGGWLLAGLRLALGLPPASDVRLQLMTESGREVRIAVSPDTTLQQLQRIVWEKHGEQLSLQQLLSVSPSKVGSSSPEKRFPSKGGGGSGSQQLGGSPQPSCTLPG</sequence>
<feature type="compositionally biased region" description="Low complexity" evidence="1">
    <location>
        <begin position="322"/>
        <end position="331"/>
    </location>
</feature>
<dbReference type="CDD" id="cd17039">
    <property type="entry name" value="Ubl_ubiquitin_like"/>
    <property type="match status" value="1"/>
</dbReference>
<dbReference type="PROSITE" id="PS50053">
    <property type="entry name" value="UBIQUITIN_2"/>
    <property type="match status" value="1"/>
</dbReference>
<keyword evidence="5" id="KW-1185">Reference proteome</keyword>
<keyword evidence="2" id="KW-0472">Membrane</keyword>
<gene>
    <name evidence="4" type="ORF">D9Q98_007344</name>
</gene>
<keyword evidence="2" id="KW-0812">Transmembrane</keyword>
<feature type="transmembrane region" description="Helical" evidence="2">
    <location>
        <begin position="242"/>
        <end position="263"/>
    </location>
</feature>
<evidence type="ECO:0000256" key="2">
    <source>
        <dbReference type="SAM" id="Phobius"/>
    </source>
</evidence>
<name>A0A9D4TL22_CHLVU</name>
<evidence type="ECO:0000259" key="3">
    <source>
        <dbReference type="PROSITE" id="PS50053"/>
    </source>
</evidence>
<reference evidence="4" key="1">
    <citation type="journal article" date="2019" name="Plant J.">
        <title>Chlorella vulgaris genome assembly and annotation reveals the molecular basis for metabolic acclimation to high light conditions.</title>
        <authorList>
            <person name="Cecchin M."/>
            <person name="Marcolungo L."/>
            <person name="Rossato M."/>
            <person name="Girolomoni L."/>
            <person name="Cosentino E."/>
            <person name="Cuine S."/>
            <person name="Li-Beisson Y."/>
            <person name="Delledonne M."/>
            <person name="Ballottari M."/>
        </authorList>
    </citation>
    <scope>NUCLEOTIDE SEQUENCE</scope>
    <source>
        <strain evidence="4">211/11P</strain>
    </source>
</reference>
<dbReference type="AlphaFoldDB" id="A0A9D4TL22"/>
<dbReference type="Proteomes" id="UP001055712">
    <property type="component" value="Unassembled WGS sequence"/>
</dbReference>
<evidence type="ECO:0000256" key="1">
    <source>
        <dbReference type="SAM" id="MobiDB-lite"/>
    </source>
</evidence>
<protein>
    <recommendedName>
        <fullName evidence="3">Ubiquitin-like domain-containing protein</fullName>
    </recommendedName>
</protein>
<comment type="caution">
    <text evidence="4">The sequence shown here is derived from an EMBL/GenBank/DDBJ whole genome shotgun (WGS) entry which is preliminary data.</text>
</comment>
<feature type="region of interest" description="Disordered" evidence="1">
    <location>
        <begin position="1"/>
        <end position="20"/>
    </location>
</feature>
<proteinExistence type="predicted"/>
<keyword evidence="2" id="KW-1133">Transmembrane helix</keyword>
<dbReference type="InterPro" id="IPR000626">
    <property type="entry name" value="Ubiquitin-like_dom"/>
</dbReference>
<dbReference type="SUPFAM" id="SSF54236">
    <property type="entry name" value="Ubiquitin-like"/>
    <property type="match status" value="2"/>
</dbReference>
<dbReference type="EMBL" id="SIDB01000009">
    <property type="protein sequence ID" value="KAI3428521.1"/>
    <property type="molecule type" value="Genomic_DNA"/>
</dbReference>